<reference evidence="6 7" key="1">
    <citation type="submission" date="2019-06" db="EMBL/GenBank/DDBJ databases">
        <title>New taxonomy in bacterial strain CC-CFT640, isolated from vineyard.</title>
        <authorList>
            <person name="Lin S.-Y."/>
            <person name="Tsai C.-F."/>
            <person name="Young C.-C."/>
        </authorList>
    </citation>
    <scope>NUCLEOTIDE SEQUENCE [LARGE SCALE GENOMIC DNA]</scope>
    <source>
        <strain evidence="6 7">CC-CFT640</strain>
    </source>
</reference>
<dbReference type="PANTHER" id="PTHR11699">
    <property type="entry name" value="ALDEHYDE DEHYDROGENASE-RELATED"/>
    <property type="match status" value="1"/>
</dbReference>
<evidence type="ECO:0000256" key="2">
    <source>
        <dbReference type="ARBA" id="ARBA00023002"/>
    </source>
</evidence>
<accession>A0A5C8PLD3</accession>
<evidence type="ECO:0000313" key="6">
    <source>
        <dbReference type="EMBL" id="TXL74813.1"/>
    </source>
</evidence>
<dbReference type="Gene3D" id="3.40.605.10">
    <property type="entry name" value="Aldehyde Dehydrogenase, Chain A, domain 1"/>
    <property type="match status" value="1"/>
</dbReference>
<evidence type="ECO:0000256" key="4">
    <source>
        <dbReference type="RuleBase" id="RU003345"/>
    </source>
</evidence>
<organism evidence="6 7">
    <name type="scientific">Vineibacter terrae</name>
    <dbReference type="NCBI Taxonomy" id="2586908"/>
    <lineage>
        <taxon>Bacteria</taxon>
        <taxon>Pseudomonadati</taxon>
        <taxon>Pseudomonadota</taxon>
        <taxon>Alphaproteobacteria</taxon>
        <taxon>Hyphomicrobiales</taxon>
        <taxon>Vineibacter</taxon>
    </lineage>
</organism>
<evidence type="ECO:0000256" key="3">
    <source>
        <dbReference type="PROSITE-ProRule" id="PRU10007"/>
    </source>
</evidence>
<dbReference type="EMBL" id="VDUZ01000016">
    <property type="protein sequence ID" value="TXL74813.1"/>
    <property type="molecule type" value="Genomic_DNA"/>
</dbReference>
<dbReference type="InterPro" id="IPR016162">
    <property type="entry name" value="Ald_DH_N"/>
</dbReference>
<comment type="similarity">
    <text evidence="1 4">Belongs to the aldehyde dehydrogenase family.</text>
</comment>
<keyword evidence="2 4" id="KW-0560">Oxidoreductase</keyword>
<dbReference type="PROSITE" id="PS00687">
    <property type="entry name" value="ALDEHYDE_DEHYDR_GLU"/>
    <property type="match status" value="1"/>
</dbReference>
<dbReference type="OrthoDB" id="9772584at2"/>
<dbReference type="GO" id="GO:0016620">
    <property type="term" value="F:oxidoreductase activity, acting on the aldehyde or oxo group of donors, NAD or NADP as acceptor"/>
    <property type="evidence" value="ECO:0007669"/>
    <property type="project" value="InterPro"/>
</dbReference>
<evidence type="ECO:0000313" key="7">
    <source>
        <dbReference type="Proteomes" id="UP000321638"/>
    </source>
</evidence>
<feature type="domain" description="Aldehyde dehydrogenase" evidence="5">
    <location>
        <begin position="12"/>
        <end position="475"/>
    </location>
</feature>
<dbReference type="InterPro" id="IPR016161">
    <property type="entry name" value="Ald_DH/histidinol_DH"/>
</dbReference>
<gene>
    <name evidence="6" type="ORF">FHP25_15475</name>
</gene>
<proteinExistence type="inferred from homology"/>
<dbReference type="RefSeq" id="WP_147847855.1">
    <property type="nucleotide sequence ID" value="NZ_VDUZ01000016.1"/>
</dbReference>
<dbReference type="InterPro" id="IPR029510">
    <property type="entry name" value="Ald_DH_CS_GLU"/>
</dbReference>
<keyword evidence="7" id="KW-1185">Reference proteome</keyword>
<name>A0A5C8PLD3_9HYPH</name>
<dbReference type="SUPFAM" id="SSF53720">
    <property type="entry name" value="ALDH-like"/>
    <property type="match status" value="1"/>
</dbReference>
<dbReference type="FunFam" id="3.40.605.10:FF:000007">
    <property type="entry name" value="NAD/NADP-dependent betaine aldehyde dehydrogenase"/>
    <property type="match status" value="1"/>
</dbReference>
<dbReference type="CDD" id="cd07109">
    <property type="entry name" value="ALDH_AAS00426"/>
    <property type="match status" value="1"/>
</dbReference>
<dbReference type="Pfam" id="PF00171">
    <property type="entry name" value="Aldedh"/>
    <property type="match status" value="1"/>
</dbReference>
<evidence type="ECO:0000256" key="1">
    <source>
        <dbReference type="ARBA" id="ARBA00009986"/>
    </source>
</evidence>
<evidence type="ECO:0000259" key="5">
    <source>
        <dbReference type="Pfam" id="PF00171"/>
    </source>
</evidence>
<protein>
    <submittedName>
        <fullName evidence="6">Aldehyde dehydrogenase family protein</fullName>
    </submittedName>
</protein>
<dbReference type="Proteomes" id="UP000321638">
    <property type="component" value="Unassembled WGS sequence"/>
</dbReference>
<dbReference type="AlphaFoldDB" id="A0A5C8PLD3"/>
<dbReference type="Gene3D" id="3.40.309.10">
    <property type="entry name" value="Aldehyde Dehydrogenase, Chain A, domain 2"/>
    <property type="match status" value="1"/>
</dbReference>
<feature type="active site" evidence="3">
    <location>
        <position position="249"/>
    </location>
</feature>
<comment type="caution">
    <text evidence="6">The sequence shown here is derived from an EMBL/GenBank/DDBJ whole genome shotgun (WGS) entry which is preliminary data.</text>
</comment>
<sequence length="480" mass="50483">MPDGQILINGDWRPPASGAALPVFNPSDGAEFARIARGVAEDIDRAVRAARAALEGGAWGRMTAVERGRLLSKMAQNVADHAEELAVLEAKDTGKPISQARADASALARYFEFYGGAADKIHGETIPYLNGYTVFTLREPHGVCGQIIPWNYPMQIFGRTACGALTMGNSVVMKPAEEACLSVLRVAELMLEVGFPPGAINIVPGLGVEAGAALADHPGIDHLSFTGSRQVGALVQAASARFNRPCTMELGGKSPQVVFADADMDAALPFITRAIIQNAGQTCSAGSRLLVEDKVYDSFVGRVAEKFKALRAGPWDRDLDVGPLISRKQKERVDGFVGKAAAAGVKLLAAGETAANAPAGGYYVAPQVYGDVPVGHVLAQEEVFGPVLAAIRFRDEADAIRIANATPYGLVAGVWTRDGGKQMRLAKAIKAGQVFINNYGAGGGIELPFGGVKGSGFGREKGFTALHDFSTLKTVAIQHG</sequence>
<dbReference type="InterPro" id="IPR016163">
    <property type="entry name" value="Ald_DH_C"/>
</dbReference>
<dbReference type="InterPro" id="IPR015590">
    <property type="entry name" value="Aldehyde_DH_dom"/>
</dbReference>